<evidence type="ECO:0000256" key="1">
    <source>
        <dbReference type="ARBA" id="ARBA00001974"/>
    </source>
</evidence>
<keyword evidence="5" id="KW-0560">Oxidoreductase</keyword>
<evidence type="ECO:0000259" key="10">
    <source>
        <dbReference type="PROSITE" id="PS00624"/>
    </source>
</evidence>
<feature type="domain" description="Glucose-methanol-choline oxidoreductase N-terminal" evidence="10">
    <location>
        <begin position="293"/>
        <end position="307"/>
    </location>
</feature>
<feature type="chain" id="PRO_5042969978" evidence="8">
    <location>
        <begin position="18"/>
        <end position="632"/>
    </location>
</feature>
<evidence type="ECO:0000313" key="12">
    <source>
        <dbReference type="Proteomes" id="UP001302321"/>
    </source>
</evidence>
<dbReference type="InterPro" id="IPR000172">
    <property type="entry name" value="GMC_OxRdtase_N"/>
</dbReference>
<feature type="binding site" evidence="6">
    <location>
        <position position="252"/>
    </location>
    <ligand>
        <name>FAD</name>
        <dbReference type="ChEBI" id="CHEBI:57692"/>
    </ligand>
</feature>
<gene>
    <name evidence="11" type="ORF">QBC36DRAFT_242817</name>
</gene>
<evidence type="ECO:0000259" key="9">
    <source>
        <dbReference type="PROSITE" id="PS00623"/>
    </source>
</evidence>
<name>A0AAN7A5D2_9PEZI</name>
<evidence type="ECO:0000256" key="2">
    <source>
        <dbReference type="ARBA" id="ARBA00010790"/>
    </source>
</evidence>
<comment type="cofactor">
    <cofactor evidence="1 6">
        <name>FAD</name>
        <dbReference type="ChEBI" id="CHEBI:57692"/>
    </cofactor>
</comment>
<evidence type="ECO:0000256" key="7">
    <source>
        <dbReference type="RuleBase" id="RU003968"/>
    </source>
</evidence>
<comment type="similarity">
    <text evidence="2 7">Belongs to the GMC oxidoreductase family.</text>
</comment>
<reference evidence="11" key="2">
    <citation type="submission" date="2023-05" db="EMBL/GenBank/DDBJ databases">
        <authorList>
            <consortium name="Lawrence Berkeley National Laboratory"/>
            <person name="Steindorff A."/>
            <person name="Hensen N."/>
            <person name="Bonometti L."/>
            <person name="Westerberg I."/>
            <person name="Brannstrom I.O."/>
            <person name="Guillou S."/>
            <person name="Cros-Aarteil S."/>
            <person name="Calhoun S."/>
            <person name="Haridas S."/>
            <person name="Kuo A."/>
            <person name="Mondo S."/>
            <person name="Pangilinan J."/>
            <person name="Riley R."/>
            <person name="Labutti K."/>
            <person name="Andreopoulos B."/>
            <person name="Lipzen A."/>
            <person name="Chen C."/>
            <person name="Yanf M."/>
            <person name="Daum C."/>
            <person name="Ng V."/>
            <person name="Clum A."/>
            <person name="Ohm R."/>
            <person name="Martin F."/>
            <person name="Silar P."/>
            <person name="Natvig D."/>
            <person name="Lalanne C."/>
            <person name="Gautier V."/>
            <person name="Ament-Velasquez S.L."/>
            <person name="Kruys A."/>
            <person name="Hutchinson M.I."/>
            <person name="Powell A.J."/>
            <person name="Barry K."/>
            <person name="Miller A.N."/>
            <person name="Grigoriev I.V."/>
            <person name="Debuchy R."/>
            <person name="Gladieux P."/>
            <person name="Thoren M.H."/>
            <person name="Johannesson H."/>
        </authorList>
    </citation>
    <scope>NUCLEOTIDE SEQUENCE</scope>
    <source>
        <strain evidence="11">CBS 892.96</strain>
    </source>
</reference>
<dbReference type="GO" id="GO:0050660">
    <property type="term" value="F:flavin adenine dinucleotide binding"/>
    <property type="evidence" value="ECO:0007669"/>
    <property type="project" value="InterPro"/>
</dbReference>
<dbReference type="InterPro" id="IPR036188">
    <property type="entry name" value="FAD/NAD-bd_sf"/>
</dbReference>
<protein>
    <submittedName>
        <fullName evidence="11">Choline dehydrogenase</fullName>
    </submittedName>
</protein>
<dbReference type="Gene3D" id="3.30.560.10">
    <property type="entry name" value="Glucose Oxidase, domain 3"/>
    <property type="match status" value="1"/>
</dbReference>
<organism evidence="11 12">
    <name type="scientific">Triangularia setosa</name>
    <dbReference type="NCBI Taxonomy" id="2587417"/>
    <lineage>
        <taxon>Eukaryota</taxon>
        <taxon>Fungi</taxon>
        <taxon>Dikarya</taxon>
        <taxon>Ascomycota</taxon>
        <taxon>Pezizomycotina</taxon>
        <taxon>Sordariomycetes</taxon>
        <taxon>Sordariomycetidae</taxon>
        <taxon>Sordariales</taxon>
        <taxon>Podosporaceae</taxon>
        <taxon>Triangularia</taxon>
    </lineage>
</organism>
<evidence type="ECO:0000256" key="3">
    <source>
        <dbReference type="ARBA" id="ARBA00022630"/>
    </source>
</evidence>
<reference evidence="11" key="1">
    <citation type="journal article" date="2023" name="Mol. Phylogenet. Evol.">
        <title>Genome-scale phylogeny and comparative genomics of the fungal order Sordariales.</title>
        <authorList>
            <person name="Hensen N."/>
            <person name="Bonometti L."/>
            <person name="Westerberg I."/>
            <person name="Brannstrom I.O."/>
            <person name="Guillou S."/>
            <person name="Cros-Aarteil S."/>
            <person name="Calhoun S."/>
            <person name="Haridas S."/>
            <person name="Kuo A."/>
            <person name="Mondo S."/>
            <person name="Pangilinan J."/>
            <person name="Riley R."/>
            <person name="LaButti K."/>
            <person name="Andreopoulos B."/>
            <person name="Lipzen A."/>
            <person name="Chen C."/>
            <person name="Yan M."/>
            <person name="Daum C."/>
            <person name="Ng V."/>
            <person name="Clum A."/>
            <person name="Steindorff A."/>
            <person name="Ohm R.A."/>
            <person name="Martin F."/>
            <person name="Silar P."/>
            <person name="Natvig D.O."/>
            <person name="Lalanne C."/>
            <person name="Gautier V."/>
            <person name="Ament-Velasquez S.L."/>
            <person name="Kruys A."/>
            <person name="Hutchinson M.I."/>
            <person name="Powell A.J."/>
            <person name="Barry K."/>
            <person name="Miller A.N."/>
            <person name="Grigoriev I.V."/>
            <person name="Debuchy R."/>
            <person name="Gladieux P."/>
            <person name="Hiltunen Thoren M."/>
            <person name="Johannesson H."/>
        </authorList>
    </citation>
    <scope>NUCLEOTIDE SEQUENCE</scope>
    <source>
        <strain evidence="11">CBS 892.96</strain>
    </source>
</reference>
<keyword evidence="4 6" id="KW-0274">FAD</keyword>
<dbReference type="Gene3D" id="3.50.50.60">
    <property type="entry name" value="FAD/NAD(P)-binding domain"/>
    <property type="match status" value="1"/>
</dbReference>
<evidence type="ECO:0000256" key="5">
    <source>
        <dbReference type="ARBA" id="ARBA00023002"/>
    </source>
</evidence>
<evidence type="ECO:0000256" key="4">
    <source>
        <dbReference type="ARBA" id="ARBA00022827"/>
    </source>
</evidence>
<keyword evidence="12" id="KW-1185">Reference proteome</keyword>
<proteinExistence type="inferred from homology"/>
<dbReference type="Proteomes" id="UP001302321">
    <property type="component" value="Unassembled WGS sequence"/>
</dbReference>
<dbReference type="AlphaFoldDB" id="A0AAN7A5D2"/>
<dbReference type="GO" id="GO:0016614">
    <property type="term" value="F:oxidoreductase activity, acting on CH-OH group of donors"/>
    <property type="evidence" value="ECO:0007669"/>
    <property type="project" value="InterPro"/>
</dbReference>
<accession>A0AAN7A5D2</accession>
<keyword evidence="3 7" id="KW-0285">Flavoprotein</keyword>
<feature type="signal peptide" evidence="8">
    <location>
        <begin position="1"/>
        <end position="17"/>
    </location>
</feature>
<dbReference type="InterPro" id="IPR007867">
    <property type="entry name" value="GMC_OxRtase_C"/>
</dbReference>
<dbReference type="Pfam" id="PF05199">
    <property type="entry name" value="GMC_oxred_C"/>
    <property type="match status" value="1"/>
</dbReference>
<dbReference type="SUPFAM" id="SSF51905">
    <property type="entry name" value="FAD/NAD(P)-binding domain"/>
    <property type="match status" value="1"/>
</dbReference>
<dbReference type="PANTHER" id="PTHR11552:SF201">
    <property type="entry name" value="GLUCOSE-METHANOL-CHOLINE OXIDOREDUCTASE N-TERMINAL DOMAIN-CONTAINING PROTEIN"/>
    <property type="match status" value="1"/>
</dbReference>
<evidence type="ECO:0000313" key="11">
    <source>
        <dbReference type="EMBL" id="KAK4174668.1"/>
    </source>
</evidence>
<dbReference type="InterPro" id="IPR012132">
    <property type="entry name" value="GMC_OxRdtase"/>
</dbReference>
<evidence type="ECO:0000256" key="8">
    <source>
        <dbReference type="SAM" id="SignalP"/>
    </source>
</evidence>
<dbReference type="PANTHER" id="PTHR11552">
    <property type="entry name" value="GLUCOSE-METHANOL-CHOLINE GMC OXIDOREDUCTASE"/>
    <property type="match status" value="1"/>
</dbReference>
<keyword evidence="8" id="KW-0732">Signal</keyword>
<dbReference type="SUPFAM" id="SSF54373">
    <property type="entry name" value="FAD-linked reductases, C-terminal domain"/>
    <property type="match status" value="1"/>
</dbReference>
<feature type="domain" description="Glucose-methanol-choline oxidoreductase N-terminal" evidence="9">
    <location>
        <begin position="100"/>
        <end position="123"/>
    </location>
</feature>
<evidence type="ECO:0000256" key="6">
    <source>
        <dbReference type="PIRSR" id="PIRSR000137-2"/>
    </source>
</evidence>
<comment type="caution">
    <text evidence="11">The sequence shown here is derived from an EMBL/GenBank/DDBJ whole genome shotgun (WGS) entry which is preliminary data.</text>
</comment>
<dbReference type="PIRSF" id="PIRSF000137">
    <property type="entry name" value="Alcohol_oxidase"/>
    <property type="match status" value="1"/>
</dbReference>
<dbReference type="PROSITE" id="PS00623">
    <property type="entry name" value="GMC_OXRED_1"/>
    <property type="match status" value="1"/>
</dbReference>
<dbReference type="Pfam" id="PF00732">
    <property type="entry name" value="GMC_oxred_N"/>
    <property type="match status" value="1"/>
</dbReference>
<dbReference type="PROSITE" id="PS00624">
    <property type="entry name" value="GMC_OXRED_2"/>
    <property type="match status" value="1"/>
</dbReference>
<dbReference type="EMBL" id="MU866270">
    <property type="protein sequence ID" value="KAK4174668.1"/>
    <property type="molecule type" value="Genomic_DNA"/>
</dbReference>
<sequence>MWKALLTLQLFLIVVLAQEQQWDFVIVGGGTAGLTLATRLSEVPSFNILVLEAGNDHTGDIKVLCPGIFGSMYGDLEYHWEYFNAPQPHLNNRSHSVMAGKGLGGGSAINFMLWTHASTRDIDMWGELGNKNWSWKELQPYYKKSEQLVTPSREVKHDLGLDFLDESLHGKKGPIVNTFPDVYGPFQRVWFKTYEKLGLRVTGDPRGGEALGGFANPFNIDSKKKERSYPGNKYYLPAKGRKNLKVITGALVTRIHTDVRKQGALPAATGVEYVKDGVKHDVWVKKEVILSAGAIESPKLLELSGIGSPKLLNELGIKVVVNNGFVGENYQNHLMLPLGFMAKPDLTTAEDFANPTVFQAALSEYLTTRTGPLTVVNASSALLSLHQLGGSLSSLPASPKVENNPGLQAQYNLLLSSLQSNLTASSHELSLAGGISPWYYNISKLAFSASPRPPLSFPQSIKKDTGKYLTLLTLLQQPFSRGSVHISSPSPTSPPVINPNYFSHPIDRHLVRLGALHLQTVASTPPLSDLLEGQGRVFQPGYPEKGVTEGNVNWYAREHMMPAYHHSGTCAMMPRNKGGVVDERFRVYGITGLRVVDAGIFPLVPRGTVNSAVIAVAERAGDFIKRDYRVGG</sequence>